<feature type="transmembrane region" description="Helical" evidence="11">
    <location>
        <begin position="825"/>
        <end position="844"/>
    </location>
</feature>
<keyword evidence="4" id="KW-0813">Transport</keyword>
<dbReference type="Gene3D" id="1.20.1720.10">
    <property type="entry name" value="Multidrug resistance protein D"/>
    <property type="match status" value="1"/>
</dbReference>
<dbReference type="CDD" id="cd17502">
    <property type="entry name" value="MFS_Azr1_MDR_like"/>
    <property type="match status" value="1"/>
</dbReference>
<keyword evidence="7 11" id="KW-1133">Transmembrane helix</keyword>
<comment type="similarity">
    <text evidence="2">Belongs to the type-B carboxylesterase/lipase family.</text>
</comment>
<dbReference type="Pfam" id="PF00135">
    <property type="entry name" value="COesterase"/>
    <property type="match status" value="1"/>
</dbReference>
<protein>
    <recommendedName>
        <fullName evidence="12">Major facilitator superfamily (MFS) profile domain-containing protein</fullName>
    </recommendedName>
</protein>
<feature type="compositionally biased region" description="Basic and acidic residues" evidence="10">
    <location>
        <begin position="552"/>
        <end position="585"/>
    </location>
</feature>
<keyword evidence="8 11" id="KW-0472">Membrane</keyword>
<evidence type="ECO:0000256" key="7">
    <source>
        <dbReference type="ARBA" id="ARBA00022989"/>
    </source>
</evidence>
<name>A0A428UAK4_9HYPO</name>
<dbReference type="GO" id="GO:0016787">
    <property type="term" value="F:hydrolase activity"/>
    <property type="evidence" value="ECO:0007669"/>
    <property type="project" value="UniProtKB-KW"/>
</dbReference>
<dbReference type="PANTHER" id="PTHR23501">
    <property type="entry name" value="MAJOR FACILITATOR SUPERFAMILY"/>
    <property type="match status" value="1"/>
</dbReference>
<feature type="transmembrane region" description="Helical" evidence="11">
    <location>
        <begin position="930"/>
        <end position="948"/>
    </location>
</feature>
<evidence type="ECO:0000259" key="12">
    <source>
        <dbReference type="PROSITE" id="PS50850"/>
    </source>
</evidence>
<comment type="similarity">
    <text evidence="3">Belongs to the major facilitator superfamily. TCR/Tet family.</text>
</comment>
<feature type="transmembrane region" description="Helical" evidence="11">
    <location>
        <begin position="864"/>
        <end position="885"/>
    </location>
</feature>
<dbReference type="Gene3D" id="3.40.50.1820">
    <property type="entry name" value="alpha/beta hydrolase"/>
    <property type="match status" value="1"/>
</dbReference>
<feature type="transmembrane region" description="Helical" evidence="11">
    <location>
        <begin position="797"/>
        <end position="819"/>
    </location>
</feature>
<dbReference type="Pfam" id="PF07690">
    <property type="entry name" value="MFS_1"/>
    <property type="match status" value="1"/>
</dbReference>
<evidence type="ECO:0000256" key="3">
    <source>
        <dbReference type="ARBA" id="ARBA00007520"/>
    </source>
</evidence>
<feature type="domain" description="Major facilitator superfamily (MFS) profile" evidence="12">
    <location>
        <begin position="600"/>
        <end position="1080"/>
    </location>
</feature>
<dbReference type="InterPro" id="IPR029058">
    <property type="entry name" value="AB_hydrolase_fold"/>
</dbReference>
<dbReference type="PROSITE" id="PS50850">
    <property type="entry name" value="MFS"/>
    <property type="match status" value="1"/>
</dbReference>
<keyword evidence="6" id="KW-0378">Hydrolase</keyword>
<feature type="transmembrane region" description="Helical" evidence="11">
    <location>
        <begin position="960"/>
        <end position="981"/>
    </location>
</feature>
<evidence type="ECO:0000256" key="10">
    <source>
        <dbReference type="SAM" id="MobiDB-lite"/>
    </source>
</evidence>
<feature type="transmembrane region" description="Helical" evidence="11">
    <location>
        <begin position="721"/>
        <end position="741"/>
    </location>
</feature>
<dbReference type="Proteomes" id="UP000288429">
    <property type="component" value="Unassembled WGS sequence"/>
</dbReference>
<proteinExistence type="inferred from homology"/>
<dbReference type="EMBL" id="NIZV01000080">
    <property type="protein sequence ID" value="RSM11310.1"/>
    <property type="molecule type" value="Genomic_DNA"/>
</dbReference>
<feature type="transmembrane region" description="Helical" evidence="11">
    <location>
        <begin position="905"/>
        <end position="923"/>
    </location>
</feature>
<evidence type="ECO:0000256" key="5">
    <source>
        <dbReference type="ARBA" id="ARBA00022692"/>
    </source>
</evidence>
<dbReference type="InterPro" id="IPR019826">
    <property type="entry name" value="Carboxylesterase_B_AS"/>
</dbReference>
<feature type="region of interest" description="Disordered" evidence="10">
    <location>
        <begin position="551"/>
        <end position="585"/>
    </location>
</feature>
<dbReference type="PANTHER" id="PTHR23501:SF12">
    <property type="entry name" value="MAJOR FACILITATOR SUPERFAMILY (MFS) PROFILE DOMAIN-CONTAINING PROTEIN-RELATED"/>
    <property type="match status" value="1"/>
</dbReference>
<evidence type="ECO:0000256" key="6">
    <source>
        <dbReference type="ARBA" id="ARBA00022801"/>
    </source>
</evidence>
<keyword evidence="5 11" id="KW-0812">Transmembrane</keyword>
<evidence type="ECO:0000256" key="11">
    <source>
        <dbReference type="SAM" id="Phobius"/>
    </source>
</evidence>
<feature type="transmembrane region" description="Helical" evidence="11">
    <location>
        <begin position="753"/>
        <end position="776"/>
    </location>
</feature>
<evidence type="ECO:0000256" key="1">
    <source>
        <dbReference type="ARBA" id="ARBA00004141"/>
    </source>
</evidence>
<dbReference type="InterPro" id="IPR011701">
    <property type="entry name" value="MFS"/>
</dbReference>
<evidence type="ECO:0000313" key="14">
    <source>
        <dbReference type="Proteomes" id="UP000288429"/>
    </source>
</evidence>
<dbReference type="InterPro" id="IPR002018">
    <property type="entry name" value="CarbesteraseB"/>
</dbReference>
<comment type="caution">
    <text evidence="13">The sequence shown here is derived from an EMBL/GenBank/DDBJ whole genome shotgun (WGS) entry which is preliminary data.</text>
</comment>
<evidence type="ECO:0000313" key="13">
    <source>
        <dbReference type="EMBL" id="RSM11310.1"/>
    </source>
</evidence>
<feature type="transmembrane region" description="Helical" evidence="11">
    <location>
        <begin position="689"/>
        <end position="709"/>
    </location>
</feature>
<dbReference type="GO" id="GO:0005886">
    <property type="term" value="C:plasma membrane"/>
    <property type="evidence" value="ECO:0007669"/>
    <property type="project" value="TreeGrafter"/>
</dbReference>
<dbReference type="InterPro" id="IPR036259">
    <property type="entry name" value="MFS_trans_sf"/>
</dbReference>
<dbReference type="Gene3D" id="1.20.1250.20">
    <property type="entry name" value="MFS general substrate transporter like domains"/>
    <property type="match status" value="1"/>
</dbReference>
<reference evidence="13 14" key="1">
    <citation type="submission" date="2017-06" db="EMBL/GenBank/DDBJ databases">
        <title>Cmopartive genomic analysis of Ambrosia Fusariam Clade fungi.</title>
        <authorList>
            <person name="Stajich J.E."/>
            <person name="Carrillo J."/>
            <person name="Kijimoto T."/>
            <person name="Eskalen A."/>
            <person name="O'Donnell K."/>
            <person name="Kasson M."/>
        </authorList>
    </citation>
    <scope>NUCLEOTIDE SEQUENCE [LARGE SCALE GENOMIC DNA]</scope>
    <source>
        <strain evidence="13 14">NRRL 20438</strain>
    </source>
</reference>
<evidence type="ECO:0000256" key="8">
    <source>
        <dbReference type="ARBA" id="ARBA00023136"/>
    </source>
</evidence>
<dbReference type="SUPFAM" id="SSF53474">
    <property type="entry name" value="alpha/beta-Hydrolases"/>
    <property type="match status" value="1"/>
</dbReference>
<accession>A0A428UAK4</accession>
<dbReference type="PROSITE" id="PS00122">
    <property type="entry name" value="CARBOXYLESTERASE_B_1"/>
    <property type="match status" value="1"/>
</dbReference>
<feature type="transmembrane region" description="Helical" evidence="11">
    <location>
        <begin position="664"/>
        <end position="683"/>
    </location>
</feature>
<dbReference type="InterPro" id="IPR020846">
    <property type="entry name" value="MFS_dom"/>
</dbReference>
<dbReference type="GO" id="GO:0022857">
    <property type="term" value="F:transmembrane transporter activity"/>
    <property type="evidence" value="ECO:0007669"/>
    <property type="project" value="InterPro"/>
</dbReference>
<gene>
    <name evidence="13" type="ORF">CDV31_006863</name>
</gene>
<evidence type="ECO:0000256" key="2">
    <source>
        <dbReference type="ARBA" id="ARBA00005964"/>
    </source>
</evidence>
<dbReference type="AlphaFoldDB" id="A0A428UAK4"/>
<organism evidence="13 14">
    <name type="scientific">Fusarium ambrosium</name>
    <dbReference type="NCBI Taxonomy" id="131363"/>
    <lineage>
        <taxon>Eukaryota</taxon>
        <taxon>Fungi</taxon>
        <taxon>Dikarya</taxon>
        <taxon>Ascomycota</taxon>
        <taxon>Pezizomycotina</taxon>
        <taxon>Sordariomycetes</taxon>
        <taxon>Hypocreomycetidae</taxon>
        <taxon>Hypocreales</taxon>
        <taxon>Nectriaceae</taxon>
        <taxon>Fusarium</taxon>
        <taxon>Fusarium solani species complex</taxon>
    </lineage>
</organism>
<evidence type="ECO:0000256" key="4">
    <source>
        <dbReference type="ARBA" id="ARBA00022448"/>
    </source>
</evidence>
<sequence length="1103" mass="122603">MGNSISYTTSDCEVDLLNDAGTIKGLQFNSKSRRFAGVPYAQPPVGDLRWRKPQPFPKNHKYSASDDTPFDATVFGPVCPQANYSKTVSEHVPNHVYDEDCLRLNIWTPVPDPNRPDQKWPVMVWFHGGWFQVGDPSQEQSMDPTELISTGKLNAVFVAVGYRLNVFGFLAGRALLEESSGQAVGNYGLWDQRLAMDWIYENIAAFGGDPENIVLAGRSAGAYSVLAQVLYDFRGNESRNRFRRLVMYSNAIPTQPKTPEDCEQQFDELCEYFGVPIDADGAERLRKLRDISSEDLCAAIMELKNHTFRPVTDSVFIHPGIFEYYRDGSFAAKFKKRGLKILIGEVLDEDTLYAVTNPPDPNPASLRLQISNYYSPETTDRLLKHYALPQTKDERDWQQMFGRIVADGQVRAPSRDLVNNLVQNGVEIKNVWRYLIAYRLSFITNEVAPASFGVSHAMDRPIWNYSITHGPTIAERELMDDWIRDLCAFVRDEEGYQYGTKEPDEYKVMTPEGTIRIQKDPRWGELLELAGLKCHQPRKFNILKPSIHMSHRCSEMPSRDPPKPRSDEEKAMSTTRNEDSSTVEVEKSPREVHGWKWALSYTAMLSTTFLFALDNTIVADIQPAILKDLGAIELLPWVGTGFALGTMAVLPWSKVYGIFSIREIYIFNILLFEVGSALCGAAPNMNAMILGRVIAGVGGSGMYSGTLTYVSVCTTMKERALYMAGSTVVWGIGTVLGPVVGGAFAESGATWRWGFYINLVVGAVFAPAYLFLFPSLNPQPELSTKQKLRNMDWPMTFVFLAGSAFFIMAISFGGTLYSWRSAAEIVFWTLSGVFLVVFVVLLKFHPGVSKEHQLWPSHFLKMPVVMNMQLQIFLSGGIILTIIYYIPLYFQFIRGDGALDAGVRLLPLIIAMVVTCMVSGILLPKTPRFSPWYIVGSTLVLIGTALMYTVNEDTNNANIYGYNILIGVGAGCYIVTGFTVVQSLVPAADTANAVATMTIAQNMGMVVFLSVCGTVFQNTAIKEVGQALPQLSPDEITELVAGTSSKAFQSLSPSERSTVIMNITSAIRNVWLWFLVAAALSFAFSLPLAVSSCTPELSYDLAD</sequence>
<keyword evidence="14" id="KW-1185">Reference proteome</keyword>
<dbReference type="SUPFAM" id="SSF103473">
    <property type="entry name" value="MFS general substrate transporter"/>
    <property type="match status" value="2"/>
</dbReference>
<keyword evidence="9" id="KW-0325">Glycoprotein</keyword>
<dbReference type="FunFam" id="1.20.1250.20:FF:000429">
    <property type="entry name" value="MFS drug efflux transporter, putative"/>
    <property type="match status" value="1"/>
</dbReference>
<comment type="subcellular location">
    <subcellularLocation>
        <location evidence="1">Membrane</location>
        <topology evidence="1">Multi-pass membrane protein</topology>
    </subcellularLocation>
</comment>
<feature type="transmembrane region" description="Helical" evidence="11">
    <location>
        <begin position="1070"/>
        <end position="1090"/>
    </location>
</feature>
<evidence type="ECO:0000256" key="9">
    <source>
        <dbReference type="ARBA" id="ARBA00023180"/>
    </source>
</evidence>